<organism evidence="1 2">
    <name type="scientific">Leptidea sinapis</name>
    <dbReference type="NCBI Taxonomy" id="189913"/>
    <lineage>
        <taxon>Eukaryota</taxon>
        <taxon>Metazoa</taxon>
        <taxon>Ecdysozoa</taxon>
        <taxon>Arthropoda</taxon>
        <taxon>Hexapoda</taxon>
        <taxon>Insecta</taxon>
        <taxon>Pterygota</taxon>
        <taxon>Neoptera</taxon>
        <taxon>Endopterygota</taxon>
        <taxon>Lepidoptera</taxon>
        <taxon>Glossata</taxon>
        <taxon>Ditrysia</taxon>
        <taxon>Papilionoidea</taxon>
        <taxon>Pieridae</taxon>
        <taxon>Dismorphiinae</taxon>
        <taxon>Leptidea</taxon>
    </lineage>
</organism>
<sequence>MNYAFFMGIILAYSWLHSFTEVTPFFSFQTSECPFLVHSVGVFLGLKTLSVTNQKWEKKRHILTSSSLDTSTPASPPPPVT</sequence>
<accession>A0A5E4QBX6</accession>
<dbReference type="AlphaFoldDB" id="A0A5E4QBX6"/>
<protein>
    <submittedName>
        <fullName evidence="1">Uncharacterized protein</fullName>
    </submittedName>
</protein>
<name>A0A5E4QBX6_9NEOP</name>
<dbReference type="Proteomes" id="UP000324832">
    <property type="component" value="Unassembled WGS sequence"/>
</dbReference>
<keyword evidence="2" id="KW-1185">Reference proteome</keyword>
<evidence type="ECO:0000313" key="2">
    <source>
        <dbReference type="Proteomes" id="UP000324832"/>
    </source>
</evidence>
<gene>
    <name evidence="1" type="ORF">LSINAPIS_LOCUS6999</name>
</gene>
<evidence type="ECO:0000313" key="1">
    <source>
        <dbReference type="EMBL" id="VVC95236.1"/>
    </source>
</evidence>
<proteinExistence type="predicted"/>
<dbReference type="EMBL" id="FZQP02002226">
    <property type="protein sequence ID" value="VVC95236.1"/>
    <property type="molecule type" value="Genomic_DNA"/>
</dbReference>
<reference evidence="1 2" key="1">
    <citation type="submission" date="2017-07" db="EMBL/GenBank/DDBJ databases">
        <authorList>
            <person name="Talla V."/>
            <person name="Backstrom N."/>
        </authorList>
    </citation>
    <scope>NUCLEOTIDE SEQUENCE [LARGE SCALE GENOMIC DNA]</scope>
</reference>